<keyword evidence="1" id="KW-0472">Membrane</keyword>
<evidence type="ECO:0000256" key="1">
    <source>
        <dbReference type="SAM" id="Phobius"/>
    </source>
</evidence>
<keyword evidence="1" id="KW-1133">Transmembrane helix</keyword>
<dbReference type="RefSeq" id="WP_191320970.1">
    <property type="nucleotide sequence ID" value="NZ_BNCG01000032.1"/>
</dbReference>
<dbReference type="InterPro" id="IPR015919">
    <property type="entry name" value="Cadherin-like_sf"/>
</dbReference>
<dbReference type="InterPro" id="IPR013783">
    <property type="entry name" value="Ig-like_fold"/>
</dbReference>
<accession>A0ABV7UBM0</accession>
<feature type="transmembrane region" description="Helical" evidence="1">
    <location>
        <begin position="21"/>
        <end position="45"/>
    </location>
</feature>
<dbReference type="EMBL" id="JBHRYC010000001">
    <property type="protein sequence ID" value="MFC3635799.1"/>
    <property type="molecule type" value="Genomic_DNA"/>
</dbReference>
<evidence type="ECO:0000313" key="2">
    <source>
        <dbReference type="EMBL" id="MFC3635799.1"/>
    </source>
</evidence>
<name>A0ABV7UBM0_9HYPH</name>
<gene>
    <name evidence="2" type="ORF">ACFONL_00085</name>
</gene>
<keyword evidence="1" id="KW-0812">Transmembrane</keyword>
<evidence type="ECO:0000313" key="3">
    <source>
        <dbReference type="Proteomes" id="UP001595704"/>
    </source>
</evidence>
<reference evidence="3" key="1">
    <citation type="journal article" date="2019" name="Int. J. Syst. Evol. Microbiol.">
        <title>The Global Catalogue of Microorganisms (GCM) 10K type strain sequencing project: providing services to taxonomists for standard genome sequencing and annotation.</title>
        <authorList>
            <consortium name="The Broad Institute Genomics Platform"/>
            <consortium name="The Broad Institute Genome Sequencing Center for Infectious Disease"/>
            <person name="Wu L."/>
            <person name="Ma J."/>
        </authorList>
    </citation>
    <scope>NUCLEOTIDE SEQUENCE [LARGE SCALE GENOMIC DNA]</scope>
    <source>
        <strain evidence="3">KCTC 42282</strain>
    </source>
</reference>
<keyword evidence="3" id="KW-1185">Reference proteome</keyword>
<organism evidence="2 3">
    <name type="scientific">Camelimonas fluminis</name>
    <dbReference type="NCBI Taxonomy" id="1576911"/>
    <lineage>
        <taxon>Bacteria</taxon>
        <taxon>Pseudomonadati</taxon>
        <taxon>Pseudomonadota</taxon>
        <taxon>Alphaproteobacteria</taxon>
        <taxon>Hyphomicrobiales</taxon>
        <taxon>Chelatococcaceae</taxon>
        <taxon>Camelimonas</taxon>
    </lineage>
</organism>
<proteinExistence type="predicted"/>
<dbReference type="Proteomes" id="UP001595704">
    <property type="component" value="Unassembled WGS sequence"/>
</dbReference>
<dbReference type="Gene3D" id="2.60.40.10">
    <property type="entry name" value="Immunoglobulins"/>
    <property type="match status" value="2"/>
</dbReference>
<dbReference type="Pfam" id="PF05345">
    <property type="entry name" value="He_PIG"/>
    <property type="match status" value="1"/>
</dbReference>
<dbReference type="SUPFAM" id="SSF49313">
    <property type="entry name" value="Cadherin-like"/>
    <property type="match status" value="1"/>
</dbReference>
<protein>
    <submittedName>
        <fullName evidence="2">Ig domain-containing protein</fullName>
    </submittedName>
</protein>
<sequence>MGLLSRLGSACWRLFESKGGAVAVEFALIVPFAIFVYVGGSYSAAISTLNKKMQSASYALVNTAPFPRTVCSYRLFIEDMYSSGAQMTLAAQLLAPFPVTDDNTTVRFIESAPDADGKFTSRVRIQYTPDSGALKSLLTMWSALGGPSEGGTIVAESADVTITQDIPVCPTTPLRLQFDPVASVTYFEVLNSSAYNNTVTATGGVKFKGKYRPYSVTNLPGGLNFDTETGKFGVAVNVPCNQTSNPKCTPVTLPVTRFSVQDYRDKLYDSAPATAEVDGQFVVYYPVLGTLTVSSGEIVQGQVMAAAFQPRPDVNGGWPVAGAPSGYVYSGTGLPTGLSIDAQTGNISGTTTVFPATYSVTLRATDARGAYREWTYSLRVKAQPLNVWASPPSVVATLNQYFEVPIYATGGAGSLALSCSNQPAGVSCVATGATGNASGVAQQVGWLRGTPTALATNQNVTVRLTDQASNTATAIVVLTVSVPPLNHWFEGWIYGSYAGDWYVGYIGFSGGSGNMSVTGCWAPPGMNCGSDGWRHWFAGNPSPGSGTATIQFRDNLTGVIYTQQAWFSFGSRPIDVWYESHWGDLYSGGWLAVQFRASGGYGGYGYDCYSSTPTESNYLQCYAGFGAWDAGTRTSCISVWDGYGQSRQAYGATIWMRRARQSV</sequence>
<comment type="caution">
    <text evidence="2">The sequence shown here is derived from an EMBL/GenBank/DDBJ whole genome shotgun (WGS) entry which is preliminary data.</text>
</comment>